<keyword evidence="3" id="KW-1185">Reference proteome</keyword>
<proteinExistence type="predicted"/>
<name>A0A6A5BII3_NAEFO</name>
<dbReference type="VEuPathDB" id="AmoebaDB:FDP41_006136"/>
<accession>A0A6A5BII3</accession>
<dbReference type="OrthoDB" id="5370059at2759"/>
<evidence type="ECO:0000313" key="2">
    <source>
        <dbReference type="EMBL" id="KAF0974662.1"/>
    </source>
</evidence>
<dbReference type="InterPro" id="IPR051553">
    <property type="entry name" value="Ran_GTPase-activating"/>
</dbReference>
<sequence length="511" mass="57755">MSPPQPPNSFTCRSHVETSSPLSYESSQDCHPNDESPSSFNIQILGKSFQNIEHLSLLQQPLRQVSIGFGHVIILCENGKLLCFGRNDCGQCNRRVESLPPLSLNNSSIYGDTLDILQVTPLFDSLSSTEHQSEAMENTKQMLHHTMSVRSVHCGALHTMILCENNLIFACGSNSNGQLSIPSQVAQACGTEIEKFTRVDLSSCPLLLSSPLDSVTSSTMNRIKTLHCRFSHSGILSENGELYCCGRNYDLELGIPKEEKIMKFTQVLNIPKMKLFDFAWKYMVAISVDNVIYASKYGILKTVQDPNGNEFFCRYEKSEPNSFGDIIKLECGNEHTMFLNSRHELYGFGYSVDGQIGVNSVVKQVVRIALDRIKYDVIHDFTCAYNQSCIITKKGYMYVSGLWDFTGLSANDEEDPEAKQVFLNYQNQKQPVNVFQFTKLPVPKKRFNSIAMGNEISFLFHRYDNEYEYEKSLKAKLFRQCQHCSNHQSLFDVVTIKCVNSLPSKNLNTLL</sequence>
<dbReference type="PANTHER" id="PTHR45982">
    <property type="entry name" value="REGULATOR OF CHROMOSOME CONDENSATION"/>
    <property type="match status" value="1"/>
</dbReference>
<gene>
    <name evidence="2" type="ORF">FDP41_006136</name>
</gene>
<evidence type="ECO:0000313" key="3">
    <source>
        <dbReference type="Proteomes" id="UP000444721"/>
    </source>
</evidence>
<dbReference type="PANTHER" id="PTHR45982:SF1">
    <property type="entry name" value="REGULATOR OF CHROMOSOME CONDENSATION"/>
    <property type="match status" value="1"/>
</dbReference>
<dbReference type="OMA" id="CHPNDES"/>
<protein>
    <submittedName>
        <fullName evidence="2">Uncharacterized protein</fullName>
    </submittedName>
</protein>
<dbReference type="InterPro" id="IPR009091">
    <property type="entry name" value="RCC1/BLIP-II"/>
</dbReference>
<dbReference type="VEuPathDB" id="AmoebaDB:NfTy_077990"/>
<feature type="region of interest" description="Disordered" evidence="1">
    <location>
        <begin position="1"/>
        <end position="35"/>
    </location>
</feature>
<dbReference type="EMBL" id="VFQX01000051">
    <property type="protein sequence ID" value="KAF0974662.1"/>
    <property type="molecule type" value="Genomic_DNA"/>
</dbReference>
<dbReference type="VEuPathDB" id="AmoebaDB:NF0112830"/>
<dbReference type="Proteomes" id="UP000444721">
    <property type="component" value="Unassembled WGS sequence"/>
</dbReference>
<feature type="compositionally biased region" description="Polar residues" evidence="1">
    <location>
        <begin position="8"/>
        <end position="35"/>
    </location>
</feature>
<dbReference type="Gene3D" id="2.130.10.30">
    <property type="entry name" value="Regulator of chromosome condensation 1/beta-lactamase-inhibitor protein II"/>
    <property type="match status" value="2"/>
</dbReference>
<reference evidence="2 3" key="1">
    <citation type="journal article" date="2019" name="Sci. Rep.">
        <title>Nanopore sequencing improves the draft genome of the human pathogenic amoeba Naegleria fowleri.</title>
        <authorList>
            <person name="Liechti N."/>
            <person name="Schurch N."/>
            <person name="Bruggmann R."/>
            <person name="Wittwer M."/>
        </authorList>
    </citation>
    <scope>NUCLEOTIDE SEQUENCE [LARGE SCALE GENOMIC DNA]</scope>
    <source>
        <strain evidence="2 3">ATCC 30894</strain>
    </source>
</reference>
<evidence type="ECO:0000256" key="1">
    <source>
        <dbReference type="SAM" id="MobiDB-lite"/>
    </source>
</evidence>
<organism evidence="2 3">
    <name type="scientific">Naegleria fowleri</name>
    <name type="common">Brain eating amoeba</name>
    <dbReference type="NCBI Taxonomy" id="5763"/>
    <lineage>
        <taxon>Eukaryota</taxon>
        <taxon>Discoba</taxon>
        <taxon>Heterolobosea</taxon>
        <taxon>Tetramitia</taxon>
        <taxon>Eutetramitia</taxon>
        <taxon>Vahlkampfiidae</taxon>
        <taxon>Naegleria</taxon>
    </lineage>
</organism>
<dbReference type="Pfam" id="PF13540">
    <property type="entry name" value="RCC1_2"/>
    <property type="match status" value="3"/>
</dbReference>
<comment type="caution">
    <text evidence="2">The sequence shown here is derived from an EMBL/GenBank/DDBJ whole genome shotgun (WGS) entry which is preliminary data.</text>
</comment>
<dbReference type="AlphaFoldDB" id="A0A6A5BII3"/>
<dbReference type="SUPFAM" id="SSF50985">
    <property type="entry name" value="RCC1/BLIP-II"/>
    <property type="match status" value="1"/>
</dbReference>
<dbReference type="GeneID" id="68113354"/>
<dbReference type="RefSeq" id="XP_044559375.1">
    <property type="nucleotide sequence ID" value="XM_044709738.1"/>
</dbReference>